<comment type="caution">
    <text evidence="1">The sequence shown here is derived from an EMBL/GenBank/DDBJ whole genome shotgun (WGS) entry which is preliminary data.</text>
</comment>
<reference evidence="1" key="1">
    <citation type="submission" date="2021-02" db="EMBL/GenBank/DDBJ databases">
        <authorList>
            <consortium name="DOE Joint Genome Institute"/>
            <person name="Ahrendt S."/>
            <person name="Looney B.P."/>
            <person name="Miyauchi S."/>
            <person name="Morin E."/>
            <person name="Drula E."/>
            <person name="Courty P.E."/>
            <person name="Chicoki N."/>
            <person name="Fauchery L."/>
            <person name="Kohler A."/>
            <person name="Kuo A."/>
            <person name="Labutti K."/>
            <person name="Pangilinan J."/>
            <person name="Lipzen A."/>
            <person name="Riley R."/>
            <person name="Andreopoulos W."/>
            <person name="He G."/>
            <person name="Johnson J."/>
            <person name="Barry K.W."/>
            <person name="Grigoriev I.V."/>
            <person name="Nagy L."/>
            <person name="Hibbett D."/>
            <person name="Henrissat B."/>
            <person name="Matheny P.B."/>
            <person name="Labbe J."/>
            <person name="Martin F."/>
        </authorList>
    </citation>
    <scope>NUCLEOTIDE SEQUENCE</scope>
    <source>
        <strain evidence="1">EC-137</strain>
    </source>
</reference>
<sequence length="136" mass="14937">MFKLFRRLSSSVYQRPDRPWSEDATSNAPTIGRKRRIDDDDDGDDLDTEGSTTRKRRGPLQRAGTEASDFGEILPKPKETDPAVKEVTQGVREVEIEEKKGQDASKGDLHGVQDPEAVVEVSADPLAAAKDDVSGE</sequence>
<name>A0ACB8QIJ9_9AGAM</name>
<feature type="non-terminal residue" evidence="1">
    <location>
        <position position="136"/>
    </location>
</feature>
<evidence type="ECO:0000313" key="2">
    <source>
        <dbReference type="Proteomes" id="UP000814128"/>
    </source>
</evidence>
<reference evidence="1" key="2">
    <citation type="journal article" date="2022" name="New Phytol.">
        <title>Evolutionary transition to the ectomycorrhizal habit in the genomes of a hyperdiverse lineage of mushroom-forming fungi.</title>
        <authorList>
            <person name="Looney B."/>
            <person name="Miyauchi S."/>
            <person name="Morin E."/>
            <person name="Drula E."/>
            <person name="Courty P.E."/>
            <person name="Kohler A."/>
            <person name="Kuo A."/>
            <person name="LaButti K."/>
            <person name="Pangilinan J."/>
            <person name="Lipzen A."/>
            <person name="Riley R."/>
            <person name="Andreopoulos W."/>
            <person name="He G."/>
            <person name="Johnson J."/>
            <person name="Nolan M."/>
            <person name="Tritt A."/>
            <person name="Barry K.W."/>
            <person name="Grigoriev I.V."/>
            <person name="Nagy L.G."/>
            <person name="Hibbett D."/>
            <person name="Henrissat B."/>
            <person name="Matheny P.B."/>
            <person name="Labbe J."/>
            <person name="Martin F.M."/>
        </authorList>
    </citation>
    <scope>NUCLEOTIDE SEQUENCE</scope>
    <source>
        <strain evidence="1">EC-137</strain>
    </source>
</reference>
<protein>
    <submittedName>
        <fullName evidence="1">Uncharacterized protein</fullName>
    </submittedName>
</protein>
<dbReference type="EMBL" id="MU273577">
    <property type="protein sequence ID" value="KAI0031523.1"/>
    <property type="molecule type" value="Genomic_DNA"/>
</dbReference>
<gene>
    <name evidence="1" type="ORF">K488DRAFT_14937</name>
</gene>
<dbReference type="Proteomes" id="UP000814128">
    <property type="component" value="Unassembled WGS sequence"/>
</dbReference>
<evidence type="ECO:0000313" key="1">
    <source>
        <dbReference type="EMBL" id="KAI0031523.1"/>
    </source>
</evidence>
<organism evidence="1 2">
    <name type="scientific">Vararia minispora EC-137</name>
    <dbReference type="NCBI Taxonomy" id="1314806"/>
    <lineage>
        <taxon>Eukaryota</taxon>
        <taxon>Fungi</taxon>
        <taxon>Dikarya</taxon>
        <taxon>Basidiomycota</taxon>
        <taxon>Agaricomycotina</taxon>
        <taxon>Agaricomycetes</taxon>
        <taxon>Russulales</taxon>
        <taxon>Lachnocladiaceae</taxon>
        <taxon>Vararia</taxon>
    </lineage>
</organism>
<proteinExistence type="predicted"/>
<keyword evidence="2" id="KW-1185">Reference proteome</keyword>
<accession>A0ACB8QIJ9</accession>